<organism evidence="1 2">
    <name type="scientific">[Candida] jaroonii</name>
    <dbReference type="NCBI Taxonomy" id="467808"/>
    <lineage>
        <taxon>Eukaryota</taxon>
        <taxon>Fungi</taxon>
        <taxon>Dikarya</taxon>
        <taxon>Ascomycota</taxon>
        <taxon>Saccharomycotina</taxon>
        <taxon>Pichiomycetes</taxon>
        <taxon>Debaryomycetaceae</taxon>
        <taxon>Yamadazyma</taxon>
    </lineage>
</organism>
<evidence type="ECO:0000313" key="1">
    <source>
        <dbReference type="EMBL" id="CAH6723088.1"/>
    </source>
</evidence>
<evidence type="ECO:0000313" key="2">
    <source>
        <dbReference type="Proteomes" id="UP001152531"/>
    </source>
</evidence>
<accession>A0ACA9YF62</accession>
<comment type="caution">
    <text evidence="1">The sequence shown here is derived from an EMBL/GenBank/DDBJ whole genome shotgun (WGS) entry which is preliminary data.</text>
</comment>
<dbReference type="Proteomes" id="UP001152531">
    <property type="component" value="Unassembled WGS sequence"/>
</dbReference>
<dbReference type="EMBL" id="CALSDN010000012">
    <property type="protein sequence ID" value="CAH6723088.1"/>
    <property type="molecule type" value="Genomic_DNA"/>
</dbReference>
<reference evidence="1" key="1">
    <citation type="submission" date="2022-06" db="EMBL/GenBank/DDBJ databases">
        <authorList>
            <person name="Legras J.-L."/>
            <person name="Devillers H."/>
            <person name="Grondin C."/>
        </authorList>
    </citation>
    <scope>NUCLEOTIDE SEQUENCE</scope>
    <source>
        <strain evidence="1">CLIB 1444</strain>
    </source>
</reference>
<gene>
    <name evidence="1" type="ORF">CLIB1444_12S03972</name>
</gene>
<proteinExistence type="predicted"/>
<sequence>MSFGSKAAQRLANKIILITGASSGIGEATAKEFASATNGQVKLILAARRVDKLTTLKDDLIKQFPSIKVHSSALDVSVKKSITEFVSGLPKDFADIDVLVNNAGKALGRSKVGEIDDEDIEGMIQTNVVGLINLTNNILPIFKKKNSGDIVNIGSIAGRDAYPGGSVYCASKAAVKFFSTSLRKELINTKIRVLEVDPGQVETEFSIVRFHGDKSQADKVYEDMDPLYAEDIAEVIVFGVSRKQKTVIAETLVFPTHQAGSGVIHKGPLDGK</sequence>
<name>A0ACA9YF62_9ASCO</name>
<protein>
    <submittedName>
        <fullName evidence="1">NADP-dependent 3-hydroxy acid dehydrogenase</fullName>
    </submittedName>
</protein>
<keyword evidence="2" id="KW-1185">Reference proteome</keyword>